<dbReference type="SUPFAM" id="SSF57756">
    <property type="entry name" value="Retrovirus zinc finger-like domains"/>
    <property type="match status" value="1"/>
</dbReference>
<dbReference type="PANTHER" id="PTHR33223">
    <property type="entry name" value="CCHC-TYPE DOMAIN-CONTAINING PROTEIN"/>
    <property type="match status" value="1"/>
</dbReference>
<dbReference type="Proteomes" id="UP001652740">
    <property type="component" value="Unplaced"/>
</dbReference>
<feature type="domain" description="CCHC-type" evidence="2">
    <location>
        <begin position="245"/>
        <end position="261"/>
    </location>
</feature>
<dbReference type="SMART" id="SM00343">
    <property type="entry name" value="ZnF_C2HC"/>
    <property type="match status" value="1"/>
</dbReference>
<evidence type="ECO:0000313" key="3">
    <source>
        <dbReference type="Proteomes" id="UP001652740"/>
    </source>
</evidence>
<protein>
    <submittedName>
        <fullName evidence="4">Uncharacterized protein LOC128200472</fullName>
    </submittedName>
</protein>
<evidence type="ECO:0000259" key="2">
    <source>
        <dbReference type="SMART" id="SM00343"/>
    </source>
</evidence>
<reference evidence="4" key="1">
    <citation type="submission" date="2025-08" db="UniProtKB">
        <authorList>
            <consortium name="RefSeq"/>
        </authorList>
    </citation>
    <scope>IDENTIFICATION</scope>
    <source>
        <tissue evidence="4">Whole larvae</tissue>
    </source>
</reference>
<dbReference type="GeneID" id="128200472"/>
<evidence type="ECO:0000256" key="1">
    <source>
        <dbReference type="SAM" id="MobiDB-lite"/>
    </source>
</evidence>
<dbReference type="InterPro" id="IPR001878">
    <property type="entry name" value="Znf_CCHC"/>
</dbReference>
<organism evidence="3 4">
    <name type="scientific">Galleria mellonella</name>
    <name type="common">Greater wax moth</name>
    <dbReference type="NCBI Taxonomy" id="7137"/>
    <lineage>
        <taxon>Eukaryota</taxon>
        <taxon>Metazoa</taxon>
        <taxon>Ecdysozoa</taxon>
        <taxon>Arthropoda</taxon>
        <taxon>Hexapoda</taxon>
        <taxon>Insecta</taxon>
        <taxon>Pterygota</taxon>
        <taxon>Neoptera</taxon>
        <taxon>Endopterygota</taxon>
        <taxon>Lepidoptera</taxon>
        <taxon>Glossata</taxon>
        <taxon>Ditrysia</taxon>
        <taxon>Pyraloidea</taxon>
        <taxon>Pyralidae</taxon>
        <taxon>Galleriinae</taxon>
        <taxon>Galleria</taxon>
    </lineage>
</organism>
<sequence>MPLEIKNERMALDISTLLKLIPTFDTKENNQLYRFVRSCNSAFALASLEQESILLVYVLNNITGSGASDVHCKQYKTWIELRSFLIEKFSHVKTISHLSLELQSMFQKPNETMTEYFHRVDLCRSKIVEKLTAEILDETLAGRLATTEETALSVFINGINSDVGAMLRTKNFSNLSDAGRFALQEDKIRAMNNARQALFRVSAASGTVNSPRPHVKFTIDNRSMTRPPNIYQQNTSKTPSYQNVICNYCKKPGHLIADCRKRAYNNNIRNSLQEQNISPQQNFRALPAAKINNLNHLAASEASSSVETALTSCSPHQTQTSTQELNLEDLQIDS</sequence>
<name>A0ABM3MFR5_GALME</name>
<evidence type="ECO:0000313" key="4">
    <source>
        <dbReference type="RefSeq" id="XP_052749963.1"/>
    </source>
</evidence>
<dbReference type="InterPro" id="IPR036875">
    <property type="entry name" value="Znf_CCHC_sf"/>
</dbReference>
<dbReference type="Gene3D" id="4.10.60.10">
    <property type="entry name" value="Zinc finger, CCHC-type"/>
    <property type="match status" value="1"/>
</dbReference>
<dbReference type="RefSeq" id="XP_052749963.1">
    <property type="nucleotide sequence ID" value="XM_052894003.1"/>
</dbReference>
<gene>
    <name evidence="4" type="primary">LOC128200472</name>
</gene>
<keyword evidence="3" id="KW-1185">Reference proteome</keyword>
<accession>A0ABM3MFR5</accession>
<dbReference type="PANTHER" id="PTHR33223:SF6">
    <property type="entry name" value="CCHC-TYPE DOMAIN-CONTAINING PROTEIN"/>
    <property type="match status" value="1"/>
</dbReference>
<feature type="region of interest" description="Disordered" evidence="1">
    <location>
        <begin position="313"/>
        <end position="334"/>
    </location>
</feature>
<feature type="compositionally biased region" description="Polar residues" evidence="1">
    <location>
        <begin position="313"/>
        <end position="325"/>
    </location>
</feature>
<proteinExistence type="predicted"/>